<dbReference type="KEGG" id="hce:HCW_08635"/>
<dbReference type="AlphaFoldDB" id="I0EPW3"/>
<name>I0EPW3_HELC0</name>
<dbReference type="PATRIC" id="fig|182217.3.peg.1831"/>
<gene>
    <name evidence="1" type="ordered locus">HCW_08635</name>
</gene>
<dbReference type="RefSeq" id="WP_014661842.1">
    <property type="nucleotide sequence ID" value="NC_017737.1"/>
</dbReference>
<dbReference type="HOGENOM" id="CLU_2617146_0_0_7"/>
<reference evidence="2" key="1">
    <citation type="submission" date="2012-04" db="EMBL/GenBank/DDBJ databases">
        <title>Complete genome sequence of Helicobacter cetorum strain MIT 00-7128.</title>
        <authorList>
            <person name="Kersulyte D."/>
            <person name="Berg D.E."/>
        </authorList>
    </citation>
    <scope>NUCLEOTIDE SEQUENCE [LARGE SCALE GENOMIC DNA]</scope>
    <source>
        <strain evidence="2">MIT 00-7128</strain>
    </source>
</reference>
<evidence type="ECO:0000313" key="1">
    <source>
        <dbReference type="EMBL" id="AFI04982.1"/>
    </source>
</evidence>
<sequence length="86" mass="10136">MSNSLDKEFSNKNSQDIPNDLEVNYLGKRYKISLNETFSVATRLALKERFHNKELNTLELLKDYLHEVCQNAHLRDEIQKLLEKIS</sequence>
<evidence type="ECO:0000313" key="2">
    <source>
        <dbReference type="Proteomes" id="UP000005010"/>
    </source>
</evidence>
<keyword evidence="2" id="KW-1185">Reference proteome</keyword>
<dbReference type="STRING" id="182217.HCW_08635"/>
<dbReference type="EMBL" id="CP003479">
    <property type="protein sequence ID" value="AFI04982.1"/>
    <property type="molecule type" value="Genomic_DNA"/>
</dbReference>
<proteinExistence type="predicted"/>
<dbReference type="Proteomes" id="UP000005010">
    <property type="component" value="Chromosome"/>
</dbReference>
<protein>
    <submittedName>
        <fullName evidence="1">Uncharacterized protein</fullName>
    </submittedName>
</protein>
<organism evidence="1 2">
    <name type="scientific">Helicobacter cetorum (strain ATCC BAA-429 / MIT 00-7128)</name>
    <dbReference type="NCBI Taxonomy" id="182217"/>
    <lineage>
        <taxon>Bacteria</taxon>
        <taxon>Pseudomonadati</taxon>
        <taxon>Campylobacterota</taxon>
        <taxon>Epsilonproteobacteria</taxon>
        <taxon>Campylobacterales</taxon>
        <taxon>Helicobacteraceae</taxon>
        <taxon>Helicobacter</taxon>
    </lineage>
</organism>
<accession>I0EPW3</accession>